<reference evidence="4 5" key="1">
    <citation type="submission" date="2019-12" db="EMBL/GenBank/DDBJ databases">
        <title>Novel species isolated from a subtropical stream in China.</title>
        <authorList>
            <person name="Lu H."/>
        </authorList>
    </citation>
    <scope>NUCLEOTIDE SEQUENCE [LARGE SCALE GENOMIC DNA]</scope>
    <source>
        <strain evidence="4 5">FT135W</strain>
    </source>
</reference>
<keyword evidence="1" id="KW-0378">Hydrolase</keyword>
<gene>
    <name evidence="4" type="ORF">GTP46_12435</name>
</gene>
<dbReference type="GO" id="GO:0006508">
    <property type="term" value="P:proteolysis"/>
    <property type="evidence" value="ECO:0007669"/>
    <property type="project" value="InterPro"/>
</dbReference>
<dbReference type="Pfam" id="PF00326">
    <property type="entry name" value="Peptidase_S9"/>
    <property type="match status" value="1"/>
</dbReference>
<sequence length="668" mass="74190">MRLHHLLRATALAGAILCGQSLAAAAAKPPIADFFNNPEFSDAVLSPSGKYLAVRLGGKDKRDMLGVVDLETNAVKVVGNFSDADIGRYAWVNDKRLVFNATDKDLAQGDMRYAPGLYAINRDGTGFRQLAMRDGKPFITSGNPNLQRELLPWHTYLLDQDGAQDSDFIYVEDNSYSGPGQLNHIDLVKLNTVTGRIAGVTERPGDSKYWLLDAQGEPRLTIASDKGTSSMYYRDPATKAWRKLGDYDSYTGRGADFRPLAFGPDGTLYVVAWRGGDTSAVYTYDINSGKLSDKPLVKLDGYDFHGKLIMNQDKLVGVKHLTDAMGTTWIDPAMKAMQEKVDTILPNTVNLLTLPKRPESPWVLVTAYADIWPKRMMLYNSQTQKMTLIGESHPRISPNDMAQTTLVHYQARDGLTIPAWLTLPRGGSKNQPMVVLVHGGPYVRGSSWGWDPQVQFLASRGYAVLQPEYRGSTGFGNKHFVAGWKQWGLKMQDDIADGTRWAIAQGYADSKRICIAGASYGGYATLMGLVNDPDLYKCGVEWAGVTDINLMYDGSWNFTSDMPDGYKQFGMPQLVGDQVKDAEQLKATSPLQQAARIKQPLLMAYGTADMRVPLPHGTKFYKAVKQTNPNVEWIEYDEEGHGWKLPKNRIDWWGKVEQFLNKNIGSPQ</sequence>
<comment type="caution">
    <text evidence="4">The sequence shown here is derived from an EMBL/GenBank/DDBJ whole genome shotgun (WGS) entry which is preliminary data.</text>
</comment>
<dbReference type="Gene3D" id="3.40.50.1820">
    <property type="entry name" value="alpha/beta hydrolase"/>
    <property type="match status" value="1"/>
</dbReference>
<dbReference type="AlphaFoldDB" id="A0A6L8K8V4"/>
<feature type="chain" id="PRO_5026776974" evidence="2">
    <location>
        <begin position="24"/>
        <end position="668"/>
    </location>
</feature>
<name>A0A6L8K8V4_9BURK</name>
<dbReference type="PANTHER" id="PTHR42776:SF27">
    <property type="entry name" value="DIPEPTIDYL PEPTIDASE FAMILY MEMBER 6"/>
    <property type="match status" value="1"/>
</dbReference>
<dbReference type="InterPro" id="IPR001375">
    <property type="entry name" value="Peptidase_S9_cat"/>
</dbReference>
<dbReference type="PANTHER" id="PTHR42776">
    <property type="entry name" value="SERINE PEPTIDASE S9 FAMILY MEMBER"/>
    <property type="match status" value="1"/>
</dbReference>
<evidence type="ECO:0000313" key="5">
    <source>
        <dbReference type="Proteomes" id="UP000479335"/>
    </source>
</evidence>
<keyword evidence="2" id="KW-0732">Signal</keyword>
<feature type="domain" description="Peptidase S9 prolyl oligopeptidase catalytic" evidence="3">
    <location>
        <begin position="452"/>
        <end position="665"/>
    </location>
</feature>
<evidence type="ECO:0000259" key="3">
    <source>
        <dbReference type="Pfam" id="PF00326"/>
    </source>
</evidence>
<protein>
    <submittedName>
        <fullName evidence="4">Prolyl oligopeptidase family serine peptidase</fullName>
    </submittedName>
</protein>
<evidence type="ECO:0000256" key="1">
    <source>
        <dbReference type="ARBA" id="ARBA00022801"/>
    </source>
</evidence>
<evidence type="ECO:0000256" key="2">
    <source>
        <dbReference type="SAM" id="SignalP"/>
    </source>
</evidence>
<proteinExistence type="predicted"/>
<accession>A0A6L8K8V4</accession>
<feature type="signal peptide" evidence="2">
    <location>
        <begin position="1"/>
        <end position="23"/>
    </location>
</feature>
<dbReference type="InterPro" id="IPR029058">
    <property type="entry name" value="AB_hydrolase_fold"/>
</dbReference>
<dbReference type="EMBL" id="WWCN01000007">
    <property type="protein sequence ID" value="MYM23455.1"/>
    <property type="molecule type" value="Genomic_DNA"/>
</dbReference>
<dbReference type="Proteomes" id="UP000479335">
    <property type="component" value="Unassembled WGS sequence"/>
</dbReference>
<evidence type="ECO:0000313" key="4">
    <source>
        <dbReference type="EMBL" id="MYM23455.1"/>
    </source>
</evidence>
<keyword evidence="5" id="KW-1185">Reference proteome</keyword>
<organism evidence="4 5">
    <name type="scientific">Duganella flavida</name>
    <dbReference type="NCBI Taxonomy" id="2692175"/>
    <lineage>
        <taxon>Bacteria</taxon>
        <taxon>Pseudomonadati</taxon>
        <taxon>Pseudomonadota</taxon>
        <taxon>Betaproteobacteria</taxon>
        <taxon>Burkholderiales</taxon>
        <taxon>Oxalobacteraceae</taxon>
        <taxon>Telluria group</taxon>
        <taxon>Duganella</taxon>
    </lineage>
</organism>
<dbReference type="SUPFAM" id="SSF53474">
    <property type="entry name" value="alpha/beta-Hydrolases"/>
    <property type="match status" value="1"/>
</dbReference>
<dbReference type="GO" id="GO:0004252">
    <property type="term" value="F:serine-type endopeptidase activity"/>
    <property type="evidence" value="ECO:0007669"/>
    <property type="project" value="TreeGrafter"/>
</dbReference>
<dbReference type="RefSeq" id="WP_161006954.1">
    <property type="nucleotide sequence ID" value="NZ_WWCN01000007.1"/>
</dbReference>
<dbReference type="SUPFAM" id="SSF82171">
    <property type="entry name" value="DPP6 N-terminal domain-like"/>
    <property type="match status" value="1"/>
</dbReference>